<evidence type="ECO:0000259" key="3">
    <source>
        <dbReference type="PROSITE" id="PS50110"/>
    </source>
</evidence>
<dbReference type="EMBL" id="LT629705">
    <property type="protein sequence ID" value="SDO98726.1"/>
    <property type="molecule type" value="Genomic_DNA"/>
</dbReference>
<feature type="domain" description="Response regulatory" evidence="3">
    <location>
        <begin position="4"/>
        <end position="117"/>
    </location>
</feature>
<reference evidence="4 5" key="1">
    <citation type="submission" date="2016-10" db="EMBL/GenBank/DDBJ databases">
        <authorList>
            <person name="de Groot N.N."/>
        </authorList>
    </citation>
    <scope>NUCLEOTIDE SEQUENCE [LARGE SCALE GENOMIC DNA]</scope>
    <source>
        <strain evidence="4 5">CECT 7543</strain>
    </source>
</reference>
<dbReference type="PANTHER" id="PTHR44591:SF21">
    <property type="entry name" value="TWO-COMPONENT RESPONSE REGULATOR"/>
    <property type="match status" value="1"/>
</dbReference>
<dbReference type="SMART" id="SM00448">
    <property type="entry name" value="REC"/>
    <property type="match status" value="1"/>
</dbReference>
<evidence type="ECO:0000313" key="5">
    <source>
        <dbReference type="Proteomes" id="UP000198827"/>
    </source>
</evidence>
<dbReference type="PANTHER" id="PTHR44591">
    <property type="entry name" value="STRESS RESPONSE REGULATOR PROTEIN 1"/>
    <property type="match status" value="1"/>
</dbReference>
<evidence type="ECO:0000256" key="2">
    <source>
        <dbReference type="PROSITE-ProRule" id="PRU00169"/>
    </source>
</evidence>
<gene>
    <name evidence="4" type="ORF">SAMN04489798_4382</name>
</gene>
<organism evidence="4 5">
    <name type="scientific">Pseudomonas arsenicoxydans</name>
    <dbReference type="NCBI Taxonomy" id="702115"/>
    <lineage>
        <taxon>Bacteria</taxon>
        <taxon>Pseudomonadati</taxon>
        <taxon>Pseudomonadota</taxon>
        <taxon>Gammaproteobacteria</taxon>
        <taxon>Pseudomonadales</taxon>
        <taxon>Pseudomonadaceae</taxon>
        <taxon>Pseudomonas</taxon>
    </lineage>
</organism>
<dbReference type="InterPro" id="IPR050595">
    <property type="entry name" value="Bact_response_regulator"/>
</dbReference>
<dbReference type="Gene3D" id="3.40.50.2300">
    <property type="match status" value="1"/>
</dbReference>
<evidence type="ECO:0000256" key="1">
    <source>
        <dbReference type="ARBA" id="ARBA00022553"/>
    </source>
</evidence>
<proteinExistence type="predicted"/>
<protein>
    <submittedName>
        <fullName evidence="4">Response regulator receiver domain-containing protein</fullName>
    </submittedName>
</protein>
<accession>A0A1H0P1X4</accession>
<dbReference type="InterPro" id="IPR011006">
    <property type="entry name" value="CheY-like_superfamily"/>
</dbReference>
<name>A0A1H0P1X4_9PSED</name>
<dbReference type="PROSITE" id="PS50110">
    <property type="entry name" value="RESPONSE_REGULATORY"/>
    <property type="match status" value="1"/>
</dbReference>
<dbReference type="SUPFAM" id="SSF52172">
    <property type="entry name" value="CheY-like"/>
    <property type="match status" value="1"/>
</dbReference>
<keyword evidence="1 2" id="KW-0597">Phosphoprotein</keyword>
<dbReference type="OrthoDB" id="9784719at2"/>
<dbReference type="Proteomes" id="UP000198827">
    <property type="component" value="Chromosome I"/>
</dbReference>
<dbReference type="Pfam" id="PF00072">
    <property type="entry name" value="Response_reg"/>
    <property type="match status" value="1"/>
</dbReference>
<dbReference type="RefSeq" id="WP_090183964.1">
    <property type="nucleotide sequence ID" value="NZ_LT629705.1"/>
</dbReference>
<dbReference type="GO" id="GO:0000160">
    <property type="term" value="P:phosphorelay signal transduction system"/>
    <property type="evidence" value="ECO:0007669"/>
    <property type="project" value="InterPro"/>
</dbReference>
<evidence type="ECO:0000313" key="4">
    <source>
        <dbReference type="EMBL" id="SDO98726.1"/>
    </source>
</evidence>
<sequence>MPIRVLVVEDDEILRWLMSEAVTHLGYLVTECANAGDALRELGTAHPFELVITDVQMPGAVDGLGLAKEIWTTHPRIPVIIVSGNTLLPPGFLPENARFITKPCTLDVLHRSIEELLEKS</sequence>
<dbReference type="AlphaFoldDB" id="A0A1H0P1X4"/>
<dbReference type="CDD" id="cd17546">
    <property type="entry name" value="REC_hyHK_CKI1_RcsC-like"/>
    <property type="match status" value="1"/>
</dbReference>
<dbReference type="InterPro" id="IPR001789">
    <property type="entry name" value="Sig_transdc_resp-reg_receiver"/>
</dbReference>
<feature type="modified residue" description="4-aspartylphosphate" evidence="2">
    <location>
        <position position="54"/>
    </location>
</feature>